<keyword evidence="15" id="KW-0675">Receptor</keyword>
<evidence type="ECO:0000259" key="14">
    <source>
        <dbReference type="Pfam" id="PF07715"/>
    </source>
</evidence>
<keyword evidence="2 9" id="KW-0813">Transport</keyword>
<dbReference type="PANTHER" id="PTHR30069">
    <property type="entry name" value="TONB-DEPENDENT OUTER MEMBRANE RECEPTOR"/>
    <property type="match status" value="1"/>
</dbReference>
<proteinExistence type="inferred from homology"/>
<dbReference type="OrthoDB" id="5332150at2"/>
<evidence type="ECO:0000256" key="10">
    <source>
        <dbReference type="PROSITE-ProRule" id="PRU10144"/>
    </source>
</evidence>
<feature type="chain" id="PRO_5020681805" evidence="12">
    <location>
        <begin position="22"/>
        <end position="705"/>
    </location>
</feature>
<dbReference type="RefSeq" id="WP_136782593.1">
    <property type="nucleotide sequence ID" value="NZ_SWCO01000007.1"/>
</dbReference>
<keyword evidence="3 9" id="KW-1134">Transmembrane beta strand</keyword>
<name>A0A4U0ZKZ3_9ALTE</name>
<keyword evidence="16" id="KW-1185">Reference proteome</keyword>
<dbReference type="InterPro" id="IPR010917">
    <property type="entry name" value="TonB_rcpt_CS"/>
</dbReference>
<dbReference type="PROSITE" id="PS52016">
    <property type="entry name" value="TONB_DEPENDENT_REC_3"/>
    <property type="match status" value="1"/>
</dbReference>
<comment type="caution">
    <text evidence="15">The sequence shown here is derived from an EMBL/GenBank/DDBJ whole genome shotgun (WGS) entry which is preliminary data.</text>
</comment>
<keyword evidence="4 9" id="KW-0812">Transmembrane</keyword>
<dbReference type="InterPro" id="IPR039426">
    <property type="entry name" value="TonB-dep_rcpt-like"/>
</dbReference>
<comment type="similarity">
    <text evidence="9 11">Belongs to the TonB-dependent receptor family.</text>
</comment>
<feature type="domain" description="TonB-dependent receptor-like beta-barrel" evidence="13">
    <location>
        <begin position="213"/>
        <end position="664"/>
    </location>
</feature>
<evidence type="ECO:0000313" key="15">
    <source>
        <dbReference type="EMBL" id="TKB02792.1"/>
    </source>
</evidence>
<gene>
    <name evidence="15" type="ORF">E5672_13090</name>
</gene>
<comment type="subcellular location">
    <subcellularLocation>
        <location evidence="1 9">Cell outer membrane</location>
        <topology evidence="1 9">Multi-pass membrane protein</topology>
    </subcellularLocation>
</comment>
<accession>A0A4U0ZKZ3</accession>
<sequence length="705" mass="76742">MKYSLLAFAVSAACTSAHVYANTSELIDSASTEVITVIGSSLNDNTVEIERETVTAATNIDADFGDQLAQLPGVSVSRNGPVTGLIQYRGLFGDRVGVSIDGVDIAGAGPNSMDSPLSHVLPEPGLTATLYRGIVPVSAGVQTLGGKLHINADAASLFALGSGITGSVNASLMGPGSGQQYQGNVLYKTDQAFISGAFMHQQRDERESGDNAVIPNSHYQRNGGKFRLGYEWGKHQFDASYQQLNTNESGTPALAMDIGFIDAAWYRLGYRYNAGEAEYFAIKWFGNSNQHAMDNFSQRMVMSADMARENNADAIAQGLDAKYVAPLDSGELELGAYLHHSRNNSVITNPNNSMCFVDNFTNVKRDTASVYAQWTVNTEAYSSTYGARYTRINMDAGEAGSNMVMMNPAVATLVSDFNAAERDKNYNTLDIAATTRYHASDSLDIVLGISQKNRAPNYFERYTWLPLGISGGMADGFNYIGNLDLDNETARKLDMGVDYTYKNWTFSPRFFYQDIEDYITGSPSTNTAANMVSTMMAGTTPFQWTNTDAVIKGADMTVQGQLSENLSLRAVASIQHGNRDDIDDALFRIAPEQLTTTVQWNTQVFDAPLQLQLISELTGAQNHTSALQSEASTAGYGLFHISGYLTIFENAQSNLQVTATIHNLFDKQYAAHTAGINRVMNADVEVGERVPGAGREWHLSLNYRF</sequence>
<dbReference type="Proteomes" id="UP000305471">
    <property type="component" value="Unassembled WGS sequence"/>
</dbReference>
<evidence type="ECO:0000256" key="12">
    <source>
        <dbReference type="SAM" id="SignalP"/>
    </source>
</evidence>
<keyword evidence="5 12" id="KW-0732">Signal</keyword>
<dbReference type="AlphaFoldDB" id="A0A4U0ZKZ3"/>
<dbReference type="Gene3D" id="2.170.130.10">
    <property type="entry name" value="TonB-dependent receptor, plug domain"/>
    <property type="match status" value="1"/>
</dbReference>
<feature type="short sequence motif" description="TonB C-terminal box" evidence="10">
    <location>
        <begin position="688"/>
        <end position="705"/>
    </location>
</feature>
<dbReference type="GO" id="GO:0044718">
    <property type="term" value="P:siderophore transmembrane transport"/>
    <property type="evidence" value="ECO:0007669"/>
    <property type="project" value="TreeGrafter"/>
</dbReference>
<dbReference type="Pfam" id="PF00593">
    <property type="entry name" value="TonB_dep_Rec_b-barrel"/>
    <property type="match status" value="1"/>
</dbReference>
<dbReference type="GO" id="GO:0015344">
    <property type="term" value="F:siderophore uptake transmembrane transporter activity"/>
    <property type="evidence" value="ECO:0007669"/>
    <property type="project" value="TreeGrafter"/>
</dbReference>
<feature type="signal peptide" evidence="12">
    <location>
        <begin position="1"/>
        <end position="21"/>
    </location>
</feature>
<evidence type="ECO:0000313" key="16">
    <source>
        <dbReference type="Proteomes" id="UP000305471"/>
    </source>
</evidence>
<evidence type="ECO:0000256" key="2">
    <source>
        <dbReference type="ARBA" id="ARBA00022448"/>
    </source>
</evidence>
<dbReference type="InterPro" id="IPR000531">
    <property type="entry name" value="Beta-barrel_TonB"/>
</dbReference>
<evidence type="ECO:0000256" key="6">
    <source>
        <dbReference type="ARBA" id="ARBA00023077"/>
    </source>
</evidence>
<dbReference type="Gene3D" id="2.40.170.20">
    <property type="entry name" value="TonB-dependent receptor, beta-barrel domain"/>
    <property type="match status" value="1"/>
</dbReference>
<evidence type="ECO:0000256" key="9">
    <source>
        <dbReference type="PROSITE-ProRule" id="PRU01360"/>
    </source>
</evidence>
<keyword evidence="6 11" id="KW-0798">TonB box</keyword>
<dbReference type="PROSITE" id="PS01156">
    <property type="entry name" value="TONB_DEPENDENT_REC_2"/>
    <property type="match status" value="1"/>
</dbReference>
<dbReference type="InterPro" id="IPR012910">
    <property type="entry name" value="Plug_dom"/>
</dbReference>
<evidence type="ECO:0000256" key="3">
    <source>
        <dbReference type="ARBA" id="ARBA00022452"/>
    </source>
</evidence>
<dbReference type="PANTHER" id="PTHR30069:SF49">
    <property type="entry name" value="OUTER MEMBRANE PROTEIN C"/>
    <property type="match status" value="1"/>
</dbReference>
<dbReference type="GO" id="GO:0009279">
    <property type="term" value="C:cell outer membrane"/>
    <property type="evidence" value="ECO:0007669"/>
    <property type="project" value="UniProtKB-SubCell"/>
</dbReference>
<evidence type="ECO:0000256" key="11">
    <source>
        <dbReference type="RuleBase" id="RU003357"/>
    </source>
</evidence>
<feature type="domain" description="TonB-dependent receptor plug" evidence="14">
    <location>
        <begin position="61"/>
        <end position="146"/>
    </location>
</feature>
<evidence type="ECO:0000256" key="1">
    <source>
        <dbReference type="ARBA" id="ARBA00004571"/>
    </source>
</evidence>
<dbReference type="InterPro" id="IPR036942">
    <property type="entry name" value="Beta-barrel_TonB_sf"/>
</dbReference>
<organism evidence="15 16">
    <name type="scientific">Alteromonas portus</name>
    <dbReference type="NCBI Taxonomy" id="2565549"/>
    <lineage>
        <taxon>Bacteria</taxon>
        <taxon>Pseudomonadati</taxon>
        <taxon>Pseudomonadota</taxon>
        <taxon>Gammaproteobacteria</taxon>
        <taxon>Alteromonadales</taxon>
        <taxon>Alteromonadaceae</taxon>
        <taxon>Alteromonas/Salinimonas group</taxon>
        <taxon>Alteromonas</taxon>
    </lineage>
</organism>
<dbReference type="EMBL" id="SWCO01000007">
    <property type="protein sequence ID" value="TKB02792.1"/>
    <property type="molecule type" value="Genomic_DNA"/>
</dbReference>
<evidence type="ECO:0000256" key="4">
    <source>
        <dbReference type="ARBA" id="ARBA00022692"/>
    </source>
</evidence>
<dbReference type="InterPro" id="IPR037066">
    <property type="entry name" value="Plug_dom_sf"/>
</dbReference>
<dbReference type="Pfam" id="PF07715">
    <property type="entry name" value="Plug"/>
    <property type="match status" value="1"/>
</dbReference>
<evidence type="ECO:0000259" key="13">
    <source>
        <dbReference type="Pfam" id="PF00593"/>
    </source>
</evidence>
<evidence type="ECO:0000256" key="7">
    <source>
        <dbReference type="ARBA" id="ARBA00023136"/>
    </source>
</evidence>
<reference evidence="15 16" key="1">
    <citation type="submission" date="2019-04" db="EMBL/GenBank/DDBJ databases">
        <title>Alteromonas portus sp. nov., an alginate lyase-excreting marine bacterium.</title>
        <authorList>
            <person name="Huang H."/>
            <person name="Mo K."/>
            <person name="Bao S."/>
        </authorList>
    </citation>
    <scope>NUCLEOTIDE SEQUENCE [LARGE SCALE GENOMIC DNA]</scope>
    <source>
        <strain evidence="15 16">HB161718</strain>
    </source>
</reference>
<keyword evidence="8 9" id="KW-0998">Cell outer membrane</keyword>
<evidence type="ECO:0000256" key="5">
    <source>
        <dbReference type="ARBA" id="ARBA00022729"/>
    </source>
</evidence>
<dbReference type="SUPFAM" id="SSF56935">
    <property type="entry name" value="Porins"/>
    <property type="match status" value="1"/>
</dbReference>
<evidence type="ECO:0000256" key="8">
    <source>
        <dbReference type="ARBA" id="ARBA00023237"/>
    </source>
</evidence>
<protein>
    <submittedName>
        <fullName evidence="15">TonB-dependent receptor</fullName>
    </submittedName>
</protein>
<keyword evidence="7 9" id="KW-0472">Membrane</keyword>